<evidence type="ECO:0000313" key="2">
    <source>
        <dbReference type="Proteomes" id="UP000011618"/>
    </source>
</evidence>
<dbReference type="AlphaFoldDB" id="L9YJV8"/>
<gene>
    <name evidence="1" type="ORF">C487_17490</name>
</gene>
<dbReference type="RefSeq" id="WP_006187038.1">
    <property type="nucleotide sequence ID" value="NZ_AOII01000099.1"/>
</dbReference>
<dbReference type="Proteomes" id="UP000011618">
    <property type="component" value="Unassembled WGS sequence"/>
</dbReference>
<dbReference type="OrthoDB" id="380430at2157"/>
<reference evidence="1 2" key="1">
    <citation type="journal article" date="2014" name="PLoS Genet.">
        <title>Phylogenetically driven sequencing of extremely halophilic archaea reveals strategies for static and dynamic osmo-response.</title>
        <authorList>
            <person name="Becker E.A."/>
            <person name="Seitzer P.M."/>
            <person name="Tritt A."/>
            <person name="Larsen D."/>
            <person name="Krusor M."/>
            <person name="Yao A.I."/>
            <person name="Wu D."/>
            <person name="Madern D."/>
            <person name="Eisen J.A."/>
            <person name="Darling A.E."/>
            <person name="Facciotti M.T."/>
        </authorList>
    </citation>
    <scope>NUCLEOTIDE SEQUENCE [LARGE SCALE GENOMIC DNA]</scope>
    <source>
        <strain evidence="1 2">DSM 3751</strain>
    </source>
</reference>
<organism evidence="1 2">
    <name type="scientific">Natrinema pallidum DSM 3751</name>
    <dbReference type="NCBI Taxonomy" id="1227495"/>
    <lineage>
        <taxon>Archaea</taxon>
        <taxon>Methanobacteriati</taxon>
        <taxon>Methanobacteriota</taxon>
        <taxon>Stenosarchaea group</taxon>
        <taxon>Halobacteria</taxon>
        <taxon>Halobacteriales</taxon>
        <taxon>Natrialbaceae</taxon>
        <taxon>Natrinema</taxon>
    </lineage>
</organism>
<sequence length="104" mass="11599">MAPAVSPEDLRPADLLILYYCYANGQGPTPHIADSIARNADYTSTRITTLIEEWNLLKRVGSETGPVTLTQDGLELIEPVADCYLLPDQRERIQSATEYSVSWE</sequence>
<dbReference type="EMBL" id="AOII01000099">
    <property type="protein sequence ID" value="ELY73218.1"/>
    <property type="molecule type" value="Genomic_DNA"/>
</dbReference>
<evidence type="ECO:0000313" key="1">
    <source>
        <dbReference type="EMBL" id="ELY73218.1"/>
    </source>
</evidence>
<proteinExistence type="predicted"/>
<name>L9YJV8_9EURY</name>
<dbReference type="PATRIC" id="fig|1227495.3.peg.3500"/>
<comment type="caution">
    <text evidence="1">The sequence shown here is derived from an EMBL/GenBank/DDBJ whole genome shotgun (WGS) entry which is preliminary data.</text>
</comment>
<accession>L9YJV8</accession>
<protein>
    <submittedName>
        <fullName evidence="1">Uncharacterized protein</fullName>
    </submittedName>
</protein>